<evidence type="ECO:0000259" key="4">
    <source>
        <dbReference type="PROSITE" id="PS50894"/>
    </source>
</evidence>
<name>A0ABQ5XI92_9GAMM</name>
<evidence type="ECO:0000256" key="1">
    <source>
        <dbReference type="ARBA" id="ARBA00023012"/>
    </source>
</evidence>
<dbReference type="SUPFAM" id="SSF52172">
    <property type="entry name" value="CheY-like"/>
    <property type="match status" value="1"/>
</dbReference>
<dbReference type="Gene3D" id="3.40.50.2300">
    <property type="match status" value="1"/>
</dbReference>
<organism evidence="5 6">
    <name type="scientific">Dyella flagellata</name>
    <dbReference type="NCBI Taxonomy" id="1867833"/>
    <lineage>
        <taxon>Bacteria</taxon>
        <taxon>Pseudomonadati</taxon>
        <taxon>Pseudomonadota</taxon>
        <taxon>Gammaproteobacteria</taxon>
        <taxon>Lysobacterales</taxon>
        <taxon>Rhodanobacteraceae</taxon>
        <taxon>Dyella</taxon>
    </lineage>
</organism>
<feature type="domain" description="Response regulatory" evidence="3">
    <location>
        <begin position="35"/>
        <end position="156"/>
    </location>
</feature>
<evidence type="ECO:0008006" key="7">
    <source>
        <dbReference type="Google" id="ProtNLM"/>
    </source>
</evidence>
<dbReference type="RefSeq" id="WP_284333678.1">
    <property type="nucleotide sequence ID" value="NZ_BSOA01000048.1"/>
</dbReference>
<dbReference type="InterPro" id="IPR011006">
    <property type="entry name" value="CheY-like_superfamily"/>
</dbReference>
<dbReference type="Proteomes" id="UP001156627">
    <property type="component" value="Unassembled WGS sequence"/>
</dbReference>
<dbReference type="EMBL" id="BSOA01000048">
    <property type="protein sequence ID" value="GLQ90253.1"/>
    <property type="molecule type" value="Genomic_DNA"/>
</dbReference>
<comment type="caution">
    <text evidence="5">The sequence shown here is derived from an EMBL/GenBank/DDBJ whole genome shotgun (WGS) entry which is preliminary data.</text>
</comment>
<evidence type="ECO:0000313" key="6">
    <source>
        <dbReference type="Proteomes" id="UP001156627"/>
    </source>
</evidence>
<evidence type="ECO:0000256" key="2">
    <source>
        <dbReference type="PROSITE-ProRule" id="PRU00169"/>
    </source>
</evidence>
<keyword evidence="6" id="KW-1185">Reference proteome</keyword>
<keyword evidence="1" id="KW-0902">Two-component regulatory system</keyword>
<evidence type="ECO:0000259" key="3">
    <source>
        <dbReference type="PROSITE" id="PS50110"/>
    </source>
</evidence>
<dbReference type="PROSITE" id="PS50894">
    <property type="entry name" value="HPT"/>
    <property type="match status" value="1"/>
</dbReference>
<reference evidence="6" key="1">
    <citation type="journal article" date="2019" name="Int. J. Syst. Evol. Microbiol.">
        <title>The Global Catalogue of Microorganisms (GCM) 10K type strain sequencing project: providing services to taxonomists for standard genome sequencing and annotation.</title>
        <authorList>
            <consortium name="The Broad Institute Genomics Platform"/>
            <consortium name="The Broad Institute Genome Sequencing Center for Infectious Disease"/>
            <person name="Wu L."/>
            <person name="Ma J."/>
        </authorList>
    </citation>
    <scope>NUCLEOTIDE SEQUENCE [LARGE SCALE GENOMIC DNA]</scope>
    <source>
        <strain evidence="6">NBRC 111981</strain>
    </source>
</reference>
<dbReference type="Gene3D" id="1.20.120.160">
    <property type="entry name" value="HPT domain"/>
    <property type="match status" value="1"/>
</dbReference>
<dbReference type="SMART" id="SM00448">
    <property type="entry name" value="REC"/>
    <property type="match status" value="1"/>
</dbReference>
<gene>
    <name evidence="5" type="ORF">GCM10007898_38280</name>
</gene>
<accession>A0ABQ5XI92</accession>
<dbReference type="SUPFAM" id="SSF47226">
    <property type="entry name" value="Histidine-containing phosphotransfer domain, HPT domain"/>
    <property type="match status" value="1"/>
</dbReference>
<dbReference type="PROSITE" id="PS50110">
    <property type="entry name" value="RESPONSE_REGULATORY"/>
    <property type="match status" value="1"/>
</dbReference>
<dbReference type="InterPro" id="IPR036641">
    <property type="entry name" value="HPT_dom_sf"/>
</dbReference>
<evidence type="ECO:0000313" key="5">
    <source>
        <dbReference type="EMBL" id="GLQ90253.1"/>
    </source>
</evidence>
<dbReference type="InterPro" id="IPR001789">
    <property type="entry name" value="Sig_transdc_resp-reg_receiver"/>
</dbReference>
<sequence length="260" mass="28563">MMNTYSQHTTSTTPMAVRDAAASYEVLIPAEAPARVLLLEADPESRRVIVDQIAALEQEPLVVPDGSAALDAIHHQAPAMILMACVGAPDPESGEVELCSMMRKLRTGLPYFPIIILAAETNALLWQYCIGDNGIDGVLQKPLRVEKLETLLRLWLDLPSPARDEPVQSLPRAPNSGLWYQACLKEDIRGFERAWADGDMPSMVRCAYRLHGVAQLLGAQRATKLADRLEQAARGNKPLEADAMRNTLAALKKAIARYLE</sequence>
<proteinExistence type="predicted"/>
<dbReference type="InterPro" id="IPR008207">
    <property type="entry name" value="Sig_transdc_His_kin_Hpt_dom"/>
</dbReference>
<feature type="domain" description="HPt" evidence="4">
    <location>
        <begin position="169"/>
        <end position="260"/>
    </location>
</feature>
<dbReference type="Pfam" id="PF01627">
    <property type="entry name" value="Hpt"/>
    <property type="match status" value="1"/>
</dbReference>
<protein>
    <recommendedName>
        <fullName evidence="7">Response regulator receiver domain-containing protein</fullName>
    </recommendedName>
</protein>
<comment type="caution">
    <text evidence="2">Lacks conserved residue(s) required for the propagation of feature annotation.</text>
</comment>